<reference evidence="1" key="5">
    <citation type="journal article" date="2021" name="G3 (Bethesda)">
        <title>Aegilops tauschii genome assembly Aet v5.0 features greater sequence contiguity and improved annotation.</title>
        <authorList>
            <person name="Wang L."/>
            <person name="Zhu T."/>
            <person name="Rodriguez J.C."/>
            <person name="Deal K.R."/>
            <person name="Dubcovsky J."/>
            <person name="McGuire P.E."/>
            <person name="Lux T."/>
            <person name="Spannagl M."/>
            <person name="Mayer K.F.X."/>
            <person name="Baldrich P."/>
            <person name="Meyers B.C."/>
            <person name="Huo N."/>
            <person name="Gu Y.Q."/>
            <person name="Zhou H."/>
            <person name="Devos K.M."/>
            <person name="Bennetzen J.L."/>
            <person name="Unver T."/>
            <person name="Budak H."/>
            <person name="Gulick P.J."/>
            <person name="Galiba G."/>
            <person name="Kalapos B."/>
            <person name="Nelson D.R."/>
            <person name="Li P."/>
            <person name="You F.M."/>
            <person name="Luo M.C."/>
            <person name="Dvorak J."/>
        </authorList>
    </citation>
    <scope>NUCLEOTIDE SEQUENCE [LARGE SCALE GENOMIC DNA]</scope>
    <source>
        <strain evidence="1">cv. AL8/78</strain>
    </source>
</reference>
<proteinExistence type="predicted"/>
<keyword evidence="2" id="KW-1185">Reference proteome</keyword>
<dbReference type="EnsemblPlants" id="AET7Gv21134000.4">
    <property type="protein sequence ID" value="AET7Gv21134000.4"/>
    <property type="gene ID" value="AET7Gv21134000"/>
</dbReference>
<dbReference type="AlphaFoldDB" id="A0A453SWM7"/>
<evidence type="ECO:0000313" key="1">
    <source>
        <dbReference type="EnsemblPlants" id="AET7Gv21134000.4"/>
    </source>
</evidence>
<reference evidence="2" key="1">
    <citation type="journal article" date="2014" name="Science">
        <title>Ancient hybridizations among the ancestral genomes of bread wheat.</title>
        <authorList>
            <consortium name="International Wheat Genome Sequencing Consortium,"/>
            <person name="Marcussen T."/>
            <person name="Sandve S.R."/>
            <person name="Heier L."/>
            <person name="Spannagl M."/>
            <person name="Pfeifer M."/>
            <person name="Jakobsen K.S."/>
            <person name="Wulff B.B."/>
            <person name="Steuernagel B."/>
            <person name="Mayer K.F."/>
            <person name="Olsen O.A."/>
        </authorList>
    </citation>
    <scope>NUCLEOTIDE SEQUENCE [LARGE SCALE GENOMIC DNA]</scope>
    <source>
        <strain evidence="2">cv. AL8/78</strain>
    </source>
</reference>
<sequence length="48" mass="5377">MASASGVGFKCPMGSEALDIYRKLCDEGCEFKDFSCAFRHFYTGKDEK</sequence>
<protein>
    <recommendedName>
        <fullName evidence="3">3-hydroxyisobutyrate dehydrogenase-like NAD-binding domain-containing protein</fullName>
    </recommendedName>
</protein>
<reference evidence="1" key="4">
    <citation type="submission" date="2019-03" db="UniProtKB">
        <authorList>
            <consortium name="EnsemblPlants"/>
        </authorList>
    </citation>
    <scope>IDENTIFICATION</scope>
</reference>
<dbReference type="Gramene" id="AET7Gv21134000.4">
    <property type="protein sequence ID" value="AET7Gv21134000.4"/>
    <property type="gene ID" value="AET7Gv21134000"/>
</dbReference>
<reference evidence="2" key="2">
    <citation type="journal article" date="2017" name="Nat. Plants">
        <title>The Aegilops tauschii genome reveals multiple impacts of transposons.</title>
        <authorList>
            <person name="Zhao G."/>
            <person name="Zou C."/>
            <person name="Li K."/>
            <person name="Wang K."/>
            <person name="Li T."/>
            <person name="Gao L."/>
            <person name="Zhang X."/>
            <person name="Wang H."/>
            <person name="Yang Z."/>
            <person name="Liu X."/>
            <person name="Jiang W."/>
            <person name="Mao L."/>
            <person name="Kong X."/>
            <person name="Jiao Y."/>
            <person name="Jia J."/>
        </authorList>
    </citation>
    <scope>NUCLEOTIDE SEQUENCE [LARGE SCALE GENOMIC DNA]</scope>
    <source>
        <strain evidence="2">cv. AL8/78</strain>
    </source>
</reference>
<dbReference type="Proteomes" id="UP000015105">
    <property type="component" value="Chromosome 7D"/>
</dbReference>
<organism evidence="1 2">
    <name type="scientific">Aegilops tauschii subsp. strangulata</name>
    <name type="common">Goatgrass</name>
    <dbReference type="NCBI Taxonomy" id="200361"/>
    <lineage>
        <taxon>Eukaryota</taxon>
        <taxon>Viridiplantae</taxon>
        <taxon>Streptophyta</taxon>
        <taxon>Embryophyta</taxon>
        <taxon>Tracheophyta</taxon>
        <taxon>Spermatophyta</taxon>
        <taxon>Magnoliopsida</taxon>
        <taxon>Liliopsida</taxon>
        <taxon>Poales</taxon>
        <taxon>Poaceae</taxon>
        <taxon>BOP clade</taxon>
        <taxon>Pooideae</taxon>
        <taxon>Triticodae</taxon>
        <taxon>Triticeae</taxon>
        <taxon>Triticinae</taxon>
        <taxon>Aegilops</taxon>
    </lineage>
</organism>
<reference evidence="1" key="3">
    <citation type="journal article" date="2017" name="Nature">
        <title>Genome sequence of the progenitor of the wheat D genome Aegilops tauschii.</title>
        <authorList>
            <person name="Luo M.C."/>
            <person name="Gu Y.Q."/>
            <person name="Puiu D."/>
            <person name="Wang H."/>
            <person name="Twardziok S.O."/>
            <person name="Deal K.R."/>
            <person name="Huo N."/>
            <person name="Zhu T."/>
            <person name="Wang L."/>
            <person name="Wang Y."/>
            <person name="McGuire P.E."/>
            <person name="Liu S."/>
            <person name="Long H."/>
            <person name="Ramasamy R.K."/>
            <person name="Rodriguez J.C."/>
            <person name="Van S.L."/>
            <person name="Yuan L."/>
            <person name="Wang Z."/>
            <person name="Xia Z."/>
            <person name="Xiao L."/>
            <person name="Anderson O.D."/>
            <person name="Ouyang S."/>
            <person name="Liang Y."/>
            <person name="Zimin A.V."/>
            <person name="Pertea G."/>
            <person name="Qi P."/>
            <person name="Bennetzen J.L."/>
            <person name="Dai X."/>
            <person name="Dawson M.W."/>
            <person name="Muller H.G."/>
            <person name="Kugler K."/>
            <person name="Rivarola-Duarte L."/>
            <person name="Spannagl M."/>
            <person name="Mayer K.F.X."/>
            <person name="Lu F.H."/>
            <person name="Bevan M.W."/>
            <person name="Leroy P."/>
            <person name="Li P."/>
            <person name="You F.M."/>
            <person name="Sun Q."/>
            <person name="Liu Z."/>
            <person name="Lyons E."/>
            <person name="Wicker T."/>
            <person name="Salzberg S.L."/>
            <person name="Devos K.M."/>
            <person name="Dvorak J."/>
        </authorList>
    </citation>
    <scope>NUCLEOTIDE SEQUENCE [LARGE SCALE GENOMIC DNA]</scope>
    <source>
        <strain evidence="1">cv. AL8/78</strain>
    </source>
</reference>
<evidence type="ECO:0008006" key="3">
    <source>
        <dbReference type="Google" id="ProtNLM"/>
    </source>
</evidence>
<evidence type="ECO:0000313" key="2">
    <source>
        <dbReference type="Proteomes" id="UP000015105"/>
    </source>
</evidence>
<accession>A0A453SWM7</accession>
<name>A0A453SWM7_AEGTS</name>